<organism evidence="1 2">
    <name type="scientific">Cellulomonas gelida</name>
    <dbReference type="NCBI Taxonomy" id="1712"/>
    <lineage>
        <taxon>Bacteria</taxon>
        <taxon>Bacillati</taxon>
        <taxon>Actinomycetota</taxon>
        <taxon>Actinomycetes</taxon>
        <taxon>Micrococcales</taxon>
        <taxon>Cellulomonadaceae</taxon>
        <taxon>Cellulomonas</taxon>
    </lineage>
</organism>
<protein>
    <submittedName>
        <fullName evidence="1">Uncharacterized protein</fullName>
    </submittedName>
</protein>
<evidence type="ECO:0000313" key="1">
    <source>
        <dbReference type="EMBL" id="GEA85669.1"/>
    </source>
</evidence>
<accession>A0A4Y3KMN4</accession>
<gene>
    <name evidence="1" type="ORF">CGE01nite_29200</name>
</gene>
<dbReference type="RefSeq" id="WP_141371522.1">
    <property type="nucleotide sequence ID" value="NZ_BJLQ01000043.1"/>
</dbReference>
<dbReference type="EMBL" id="BJLQ01000043">
    <property type="protein sequence ID" value="GEA85669.1"/>
    <property type="molecule type" value="Genomic_DNA"/>
</dbReference>
<dbReference type="AlphaFoldDB" id="A0A4Y3KMN4"/>
<evidence type="ECO:0000313" key="2">
    <source>
        <dbReference type="Proteomes" id="UP000320461"/>
    </source>
</evidence>
<sequence>MSTTQVAFRYAGRSGLRVERGEVWLGLATTERRTFVDGRAERADVLGTGLLVVARVAASRYDTSDGVSPELADPFVTTGEGVVRFESLSGCCAVGARLDLLPSGLDLTDHAPGTTNVELGQRVRELLGGPLPRDPMRLVVHAAGLGTPTPESRVHERRVVLPARWVRSLAELPSIASVMTVRAELSARQARSFVRSLPQGPAAPVWVRPARDGLRVVPSAGPGAVPLGVPGALRELEPLLRHAHGLRLWAHDATGVSWWELELPHARLGLALGMDVASRQGHDVARDLRVGRAADAAAGLLGYDLSAARWFDRRLPVGRDLLDLPEPDRAAHA</sequence>
<name>A0A4Y3KMN4_9CELL</name>
<proteinExistence type="predicted"/>
<keyword evidence="2" id="KW-1185">Reference proteome</keyword>
<comment type="caution">
    <text evidence="1">The sequence shown here is derived from an EMBL/GenBank/DDBJ whole genome shotgun (WGS) entry which is preliminary data.</text>
</comment>
<dbReference type="Proteomes" id="UP000320461">
    <property type="component" value="Unassembled WGS sequence"/>
</dbReference>
<reference evidence="1 2" key="1">
    <citation type="submission" date="2019-06" db="EMBL/GenBank/DDBJ databases">
        <title>Whole genome shotgun sequence of Cellulomonas gelida NBRC 3748.</title>
        <authorList>
            <person name="Hosoyama A."/>
            <person name="Uohara A."/>
            <person name="Ohji S."/>
            <person name="Ichikawa N."/>
        </authorList>
    </citation>
    <scope>NUCLEOTIDE SEQUENCE [LARGE SCALE GENOMIC DNA]</scope>
    <source>
        <strain evidence="1 2">NBRC 3748</strain>
    </source>
</reference>
<dbReference type="OrthoDB" id="7821105at2"/>